<comment type="subcellular location">
    <subcellularLocation>
        <location evidence="1 7">Periplasm</location>
    </subcellularLocation>
</comment>
<name>A0A246WNF5_9BURK</name>
<feature type="chain" id="PRO_5011832199" description="Thiol:disulfide interchange protein" evidence="7">
    <location>
        <begin position="37"/>
        <end position="256"/>
    </location>
</feature>
<proteinExistence type="inferred from homology"/>
<dbReference type="AlphaFoldDB" id="A0A246WNF5"/>
<accession>A0A246WNF5</accession>
<evidence type="ECO:0000313" key="11">
    <source>
        <dbReference type="EMBL" id="OWY27892.1"/>
    </source>
</evidence>
<protein>
    <recommendedName>
        <fullName evidence="7">Thiol:disulfide interchange protein</fullName>
    </recommendedName>
</protein>
<dbReference type="GO" id="GO:0042597">
    <property type="term" value="C:periplasmic space"/>
    <property type="evidence" value="ECO:0007669"/>
    <property type="project" value="UniProtKB-SubCell"/>
</dbReference>
<reference evidence="11 12" key="1">
    <citation type="submission" date="2017-06" db="EMBL/GenBank/DDBJ databases">
        <title>Herbaspirillum phytohormonus sp. nov., isolated from the root nodule of Robinia pseudoacacia in lead-zinc mine.</title>
        <authorList>
            <person name="Fan M."/>
            <person name="Lin Y."/>
        </authorList>
    </citation>
    <scope>NUCLEOTIDE SEQUENCE [LARGE SCALE GENOMIC DNA]</scope>
    <source>
        <strain evidence="11 12">HZ10</strain>
    </source>
</reference>
<dbReference type="EMBL" id="NJGU01000009">
    <property type="protein sequence ID" value="OWY27892.1"/>
    <property type="molecule type" value="Genomic_DNA"/>
</dbReference>
<dbReference type="SUPFAM" id="SSF52833">
    <property type="entry name" value="Thioredoxin-like"/>
    <property type="match status" value="1"/>
</dbReference>
<evidence type="ECO:0000313" key="12">
    <source>
        <dbReference type="Proteomes" id="UP000197596"/>
    </source>
</evidence>
<dbReference type="RefSeq" id="WP_079218033.1">
    <property type="nucleotide sequence ID" value="NZ_CP018845.1"/>
</dbReference>
<dbReference type="InterPro" id="IPR009094">
    <property type="entry name" value="DiS-bond_isomerase_DsbC/G_N_sf"/>
</dbReference>
<feature type="signal peptide" evidence="7">
    <location>
        <begin position="1"/>
        <end position="36"/>
    </location>
</feature>
<feature type="domain" description="Disulphide bond isomerase DsbC/G N-terminal" evidence="8">
    <location>
        <begin position="38"/>
        <end position="105"/>
    </location>
</feature>
<evidence type="ECO:0000259" key="9">
    <source>
        <dbReference type="Pfam" id="PF13098"/>
    </source>
</evidence>
<dbReference type="CDD" id="cd03020">
    <property type="entry name" value="DsbA_DsbC_DsbG"/>
    <property type="match status" value="1"/>
</dbReference>
<dbReference type="InterPro" id="IPR036249">
    <property type="entry name" value="Thioredoxin-like_sf"/>
</dbReference>
<dbReference type="EMBL" id="JABFMT010000013">
    <property type="protein sequence ID" value="NUU02608.1"/>
    <property type="molecule type" value="Genomic_DNA"/>
</dbReference>
<dbReference type="Proteomes" id="UP000197596">
    <property type="component" value="Unassembled WGS sequence"/>
</dbReference>
<keyword evidence="3 7" id="KW-0732">Signal</keyword>
<evidence type="ECO:0000313" key="10">
    <source>
        <dbReference type="EMBL" id="NUU02608.1"/>
    </source>
</evidence>
<dbReference type="SUPFAM" id="SSF54423">
    <property type="entry name" value="DsbC/DsbG N-terminal domain-like"/>
    <property type="match status" value="1"/>
</dbReference>
<dbReference type="InterPro" id="IPR012336">
    <property type="entry name" value="Thioredoxin-like_fold"/>
</dbReference>
<dbReference type="InterPro" id="IPR018950">
    <property type="entry name" value="DiS-bond_isomerase_DsbC/G_N"/>
</dbReference>
<evidence type="ECO:0000256" key="1">
    <source>
        <dbReference type="ARBA" id="ARBA00004418"/>
    </source>
</evidence>
<organism evidence="11 12">
    <name type="scientific">Herbaspirillum robiniae</name>
    <dbReference type="NCBI Taxonomy" id="2014887"/>
    <lineage>
        <taxon>Bacteria</taxon>
        <taxon>Pseudomonadati</taxon>
        <taxon>Pseudomonadota</taxon>
        <taxon>Betaproteobacteria</taxon>
        <taxon>Burkholderiales</taxon>
        <taxon>Oxalobacteraceae</taxon>
        <taxon>Herbaspirillum</taxon>
    </lineage>
</organism>
<dbReference type="Proteomes" id="UP000536746">
    <property type="component" value="Unassembled WGS sequence"/>
</dbReference>
<evidence type="ECO:0000256" key="2">
    <source>
        <dbReference type="ARBA" id="ARBA00009813"/>
    </source>
</evidence>
<dbReference type="OrthoDB" id="12976at2"/>
<evidence type="ECO:0000256" key="7">
    <source>
        <dbReference type="RuleBase" id="RU364038"/>
    </source>
</evidence>
<comment type="function">
    <text evidence="7">Required for disulfide bond formation in some periplasmic proteins. Acts by transferring its disulfide bond to other proteins and is reduced in the process.</text>
</comment>
<evidence type="ECO:0000256" key="6">
    <source>
        <dbReference type="ARBA" id="ARBA00023284"/>
    </source>
</evidence>
<dbReference type="PANTHER" id="PTHR35272">
    <property type="entry name" value="THIOL:DISULFIDE INTERCHANGE PROTEIN DSBC-RELATED"/>
    <property type="match status" value="1"/>
</dbReference>
<comment type="caution">
    <text evidence="11">The sequence shown here is derived from an EMBL/GenBank/DDBJ whole genome shotgun (WGS) entry which is preliminary data.</text>
</comment>
<keyword evidence="6 7" id="KW-0676">Redox-active center</keyword>
<dbReference type="Gene3D" id="3.40.30.10">
    <property type="entry name" value="Glutaredoxin"/>
    <property type="match status" value="1"/>
</dbReference>
<dbReference type="Pfam" id="PF10411">
    <property type="entry name" value="DsbC_N"/>
    <property type="match status" value="1"/>
</dbReference>
<dbReference type="Gene3D" id="3.10.450.70">
    <property type="entry name" value="Disulphide bond isomerase, DsbC/G, N-terminal"/>
    <property type="match status" value="1"/>
</dbReference>
<sequence length="256" mass="28047">MNKTLTAAAARKLRRFSMAALLLASTVIGVSAHAQAEAADSTEATIKKLIEPRLGKDAKVDAVTKTPYAGLYEIQIDGDVIYTDAKAQYLFIGRVVDSQTYRDFTKEKIEALNQVPFSGLPLDKAIKTVKGNGKRVIAIFEDPNCIYCKRLHKTLQEVDNITVYTFQYNILSPDSIVKSRNIWCAPNPSRAWNDWMLNGKEAPAAQTACSAPHEDVLALGQKLKVTGTPTIFFTDGSRIPGAVDAKGLEQKLSSLK</sequence>
<dbReference type="InterPro" id="IPR051470">
    <property type="entry name" value="Thiol:disulfide_interchange"/>
</dbReference>
<keyword evidence="4 7" id="KW-0574">Periplasm</keyword>
<feature type="domain" description="Thioredoxin-like fold" evidence="9">
    <location>
        <begin position="129"/>
        <end position="252"/>
    </location>
</feature>
<dbReference type="PANTHER" id="PTHR35272:SF3">
    <property type="entry name" value="THIOL:DISULFIDE INTERCHANGE PROTEIN DSBC"/>
    <property type="match status" value="1"/>
</dbReference>
<keyword evidence="5" id="KW-1015">Disulfide bond</keyword>
<comment type="similarity">
    <text evidence="2 7">Belongs to the thioredoxin family. DsbC subfamily.</text>
</comment>
<reference evidence="10 13" key="2">
    <citation type="journal article" date="2020" name="Front. Plant Sci.">
        <title>Isolation of Rhizosphere Bacteria That Improve Quality and Water Stress Tolerance in Greenhouse Ornamentals.</title>
        <authorList>
            <person name="Nordstedt N.P."/>
            <person name="Jones M.L."/>
        </authorList>
    </citation>
    <scope>NUCLEOTIDE SEQUENCE [LARGE SCALE GENOMIC DNA]</scope>
    <source>
        <strain evidence="10 13">C6C2</strain>
    </source>
</reference>
<dbReference type="InterPro" id="IPR033954">
    <property type="entry name" value="DiS-bond_Isoase_DsbC/G"/>
</dbReference>
<evidence type="ECO:0000259" key="8">
    <source>
        <dbReference type="Pfam" id="PF10411"/>
    </source>
</evidence>
<dbReference type="Pfam" id="PF13098">
    <property type="entry name" value="Thioredoxin_2"/>
    <property type="match status" value="1"/>
</dbReference>
<evidence type="ECO:0000256" key="3">
    <source>
        <dbReference type="ARBA" id="ARBA00022729"/>
    </source>
</evidence>
<evidence type="ECO:0000313" key="13">
    <source>
        <dbReference type="Proteomes" id="UP000536746"/>
    </source>
</evidence>
<keyword evidence="13" id="KW-1185">Reference proteome</keyword>
<gene>
    <name evidence="11" type="ORF">CEJ42_17575</name>
    <name evidence="10" type="ORF">HNO84_13455</name>
</gene>
<evidence type="ECO:0000256" key="4">
    <source>
        <dbReference type="ARBA" id="ARBA00022764"/>
    </source>
</evidence>
<evidence type="ECO:0000256" key="5">
    <source>
        <dbReference type="ARBA" id="ARBA00023157"/>
    </source>
</evidence>